<accession>A0A6I3SLC9</accession>
<dbReference type="Gene3D" id="3.30.565.10">
    <property type="entry name" value="Histidine kinase-like ATPase, C-terminal domain"/>
    <property type="match status" value="1"/>
</dbReference>
<keyword evidence="9" id="KW-1133">Transmembrane helix</keyword>
<protein>
    <recommendedName>
        <fullName evidence="2">histidine kinase</fullName>
        <ecNumber evidence="2">2.7.13.3</ecNumber>
    </recommendedName>
</protein>
<dbReference type="InterPro" id="IPR039506">
    <property type="entry name" value="SPOB_a"/>
</dbReference>
<evidence type="ECO:0000256" key="5">
    <source>
        <dbReference type="ARBA" id="ARBA00022741"/>
    </source>
</evidence>
<dbReference type="SUPFAM" id="SSF55874">
    <property type="entry name" value="ATPase domain of HSP90 chaperone/DNA topoisomerase II/histidine kinase"/>
    <property type="match status" value="1"/>
</dbReference>
<dbReference type="Pfam" id="PF02518">
    <property type="entry name" value="HATPase_c"/>
    <property type="match status" value="1"/>
</dbReference>
<comment type="caution">
    <text evidence="11">The sequence shown here is derived from an EMBL/GenBank/DDBJ whole genome shotgun (WGS) entry which is preliminary data.</text>
</comment>
<keyword evidence="4" id="KW-0808">Transferase</keyword>
<dbReference type="Gene3D" id="1.10.287.130">
    <property type="match status" value="1"/>
</dbReference>
<dbReference type="OrthoDB" id="1634477at2"/>
<feature type="transmembrane region" description="Helical" evidence="9">
    <location>
        <begin position="20"/>
        <end position="42"/>
    </location>
</feature>
<dbReference type="Proteomes" id="UP000430670">
    <property type="component" value="Unassembled WGS sequence"/>
</dbReference>
<dbReference type="PRINTS" id="PR00344">
    <property type="entry name" value="BCTRLSENSOR"/>
</dbReference>
<evidence type="ECO:0000256" key="1">
    <source>
        <dbReference type="ARBA" id="ARBA00000085"/>
    </source>
</evidence>
<evidence type="ECO:0000313" key="11">
    <source>
        <dbReference type="EMBL" id="MTV49788.1"/>
    </source>
</evidence>
<reference evidence="11 12" key="1">
    <citation type="submission" date="2019-11" db="EMBL/GenBank/DDBJ databases">
        <title>Whole-genome sequence of a the green, strictly anaerobic photosynthetic bacterium Heliobacillus mobilis DSM 6151.</title>
        <authorList>
            <person name="Kyndt J.A."/>
            <person name="Meyer T.E."/>
        </authorList>
    </citation>
    <scope>NUCLEOTIDE SEQUENCE [LARGE SCALE GENOMIC DNA]</scope>
    <source>
        <strain evidence="11 12">DSM 6151</strain>
    </source>
</reference>
<evidence type="ECO:0000259" key="10">
    <source>
        <dbReference type="PROSITE" id="PS50109"/>
    </source>
</evidence>
<dbReference type="AlphaFoldDB" id="A0A6I3SLC9"/>
<comment type="catalytic activity">
    <reaction evidence="1">
        <text>ATP + protein L-histidine = ADP + protein N-phospho-L-histidine.</text>
        <dbReference type="EC" id="2.7.13.3"/>
    </reaction>
</comment>
<keyword evidence="5" id="KW-0547">Nucleotide-binding</keyword>
<evidence type="ECO:0000256" key="4">
    <source>
        <dbReference type="ARBA" id="ARBA00022679"/>
    </source>
</evidence>
<dbReference type="InterPro" id="IPR036890">
    <property type="entry name" value="HATPase_C_sf"/>
</dbReference>
<sequence>MLLENTHSEVKEKDSSEKVLQIVILLVALITLICSIILYYSLFTNGGLTLGENTNVLYIKDYGISIILVFLILVLSLLIRLKDIYIILSQNIELKRIVEGSKLLLEHHHSVQHEFLNHLQVIFGYIQINHPELALDYINNYNIRLRQGLKIDNIARLEVAAIILNKMTTVLGEGTCFKLDIKDNLDRLPLNTHEAVSLIGNLIQNALEAVNKKDEEEKLVEIIVDSDDDALFIKVSNNGAEIPPIIKERLFETGFTTKNEKGHGIGLSIIKSIVEKYNGKIVVESNNVTTSFTVYIPIPQTVRKRLYPTTHSPPIE</sequence>
<organism evidence="11 12">
    <name type="scientific">Heliobacterium mobile</name>
    <name type="common">Heliobacillus mobilis</name>
    <dbReference type="NCBI Taxonomy" id="28064"/>
    <lineage>
        <taxon>Bacteria</taxon>
        <taxon>Bacillati</taxon>
        <taxon>Bacillota</taxon>
        <taxon>Clostridia</taxon>
        <taxon>Eubacteriales</taxon>
        <taxon>Heliobacteriaceae</taxon>
        <taxon>Heliobacterium</taxon>
    </lineage>
</organism>
<keyword evidence="7" id="KW-0067">ATP-binding</keyword>
<evidence type="ECO:0000256" key="9">
    <source>
        <dbReference type="SAM" id="Phobius"/>
    </source>
</evidence>
<dbReference type="InterPro" id="IPR003594">
    <property type="entry name" value="HATPase_dom"/>
</dbReference>
<dbReference type="EMBL" id="WNKU01000015">
    <property type="protein sequence ID" value="MTV49788.1"/>
    <property type="molecule type" value="Genomic_DNA"/>
</dbReference>
<keyword evidence="8" id="KW-0902">Two-component regulatory system</keyword>
<keyword evidence="12" id="KW-1185">Reference proteome</keyword>
<evidence type="ECO:0000256" key="7">
    <source>
        <dbReference type="ARBA" id="ARBA00022840"/>
    </source>
</evidence>
<proteinExistence type="predicted"/>
<dbReference type="Pfam" id="PF14689">
    <property type="entry name" value="SPOB_a"/>
    <property type="match status" value="1"/>
</dbReference>
<evidence type="ECO:0000256" key="3">
    <source>
        <dbReference type="ARBA" id="ARBA00022553"/>
    </source>
</evidence>
<dbReference type="GO" id="GO:0004673">
    <property type="term" value="F:protein histidine kinase activity"/>
    <property type="evidence" value="ECO:0007669"/>
    <property type="project" value="UniProtKB-EC"/>
</dbReference>
<dbReference type="GO" id="GO:0000160">
    <property type="term" value="P:phosphorelay signal transduction system"/>
    <property type="evidence" value="ECO:0007669"/>
    <property type="project" value="UniProtKB-KW"/>
</dbReference>
<dbReference type="RefSeq" id="WP_155476886.1">
    <property type="nucleotide sequence ID" value="NZ_WNKU01000015.1"/>
</dbReference>
<evidence type="ECO:0000256" key="2">
    <source>
        <dbReference type="ARBA" id="ARBA00012438"/>
    </source>
</evidence>
<dbReference type="GO" id="GO:0005524">
    <property type="term" value="F:ATP binding"/>
    <property type="evidence" value="ECO:0007669"/>
    <property type="project" value="UniProtKB-KW"/>
</dbReference>
<dbReference type="PANTHER" id="PTHR43065">
    <property type="entry name" value="SENSOR HISTIDINE KINASE"/>
    <property type="match status" value="1"/>
</dbReference>
<name>A0A6I3SLC9_HELMO</name>
<keyword evidence="9" id="KW-0812">Transmembrane</keyword>
<dbReference type="EC" id="2.7.13.3" evidence="2"/>
<keyword evidence="3" id="KW-0597">Phosphoprotein</keyword>
<evidence type="ECO:0000256" key="8">
    <source>
        <dbReference type="ARBA" id="ARBA00023012"/>
    </source>
</evidence>
<dbReference type="PROSITE" id="PS50109">
    <property type="entry name" value="HIS_KIN"/>
    <property type="match status" value="1"/>
</dbReference>
<evidence type="ECO:0000313" key="12">
    <source>
        <dbReference type="Proteomes" id="UP000430670"/>
    </source>
</evidence>
<feature type="transmembrane region" description="Helical" evidence="9">
    <location>
        <begin position="62"/>
        <end position="81"/>
    </location>
</feature>
<feature type="domain" description="Histidine kinase" evidence="10">
    <location>
        <begin position="198"/>
        <end position="300"/>
    </location>
</feature>
<dbReference type="PANTHER" id="PTHR43065:SF10">
    <property type="entry name" value="PEROXIDE STRESS-ACTIVATED HISTIDINE KINASE MAK3"/>
    <property type="match status" value="1"/>
</dbReference>
<evidence type="ECO:0000256" key="6">
    <source>
        <dbReference type="ARBA" id="ARBA00022777"/>
    </source>
</evidence>
<keyword evidence="9" id="KW-0472">Membrane</keyword>
<dbReference type="InterPro" id="IPR005467">
    <property type="entry name" value="His_kinase_dom"/>
</dbReference>
<dbReference type="InterPro" id="IPR004358">
    <property type="entry name" value="Sig_transdc_His_kin-like_C"/>
</dbReference>
<dbReference type="SMART" id="SM00387">
    <property type="entry name" value="HATPase_c"/>
    <property type="match status" value="1"/>
</dbReference>
<keyword evidence="6" id="KW-0418">Kinase</keyword>
<gene>
    <name evidence="11" type="ORF">GJ688_12480</name>
</gene>